<evidence type="ECO:0000313" key="6">
    <source>
        <dbReference type="Proteomes" id="UP001464555"/>
    </source>
</evidence>
<keyword evidence="2" id="KW-0238">DNA-binding</keyword>
<dbReference type="SUPFAM" id="SSF55785">
    <property type="entry name" value="PYP-like sensor domain (PAS domain)"/>
    <property type="match status" value="1"/>
</dbReference>
<dbReference type="PROSITE" id="PS50043">
    <property type="entry name" value="HTH_LUXR_2"/>
    <property type="match status" value="1"/>
</dbReference>
<proteinExistence type="predicted"/>
<dbReference type="InterPro" id="IPR035965">
    <property type="entry name" value="PAS-like_dom_sf"/>
</dbReference>
<evidence type="ECO:0000313" key="5">
    <source>
        <dbReference type="EMBL" id="MEL1244513.1"/>
    </source>
</evidence>
<dbReference type="EMBL" id="JBBYHR010000004">
    <property type="protein sequence ID" value="MEL1244513.1"/>
    <property type="molecule type" value="Genomic_DNA"/>
</dbReference>
<comment type="caution">
    <text evidence="5">The sequence shown here is derived from an EMBL/GenBank/DDBJ whole genome shotgun (WGS) entry which is preliminary data.</text>
</comment>
<evidence type="ECO:0000256" key="2">
    <source>
        <dbReference type="ARBA" id="ARBA00023125"/>
    </source>
</evidence>
<dbReference type="RefSeq" id="WP_341696829.1">
    <property type="nucleotide sequence ID" value="NZ_JBBYHR010000004.1"/>
</dbReference>
<dbReference type="Proteomes" id="UP001464555">
    <property type="component" value="Unassembled WGS sequence"/>
</dbReference>
<accession>A0ABU9HWG3</accession>
<dbReference type="Pfam" id="PF08447">
    <property type="entry name" value="PAS_3"/>
    <property type="match status" value="1"/>
</dbReference>
<dbReference type="PRINTS" id="PR00038">
    <property type="entry name" value="HTHLUXR"/>
</dbReference>
<evidence type="ECO:0000256" key="1">
    <source>
        <dbReference type="ARBA" id="ARBA00023015"/>
    </source>
</evidence>
<dbReference type="CDD" id="cd06170">
    <property type="entry name" value="LuxR_C_like"/>
    <property type="match status" value="1"/>
</dbReference>
<dbReference type="Pfam" id="PF00196">
    <property type="entry name" value="GerE"/>
    <property type="match status" value="1"/>
</dbReference>
<dbReference type="InterPro" id="IPR013655">
    <property type="entry name" value="PAS_fold_3"/>
</dbReference>
<keyword evidence="1" id="KW-0805">Transcription regulation</keyword>
<dbReference type="InterPro" id="IPR016032">
    <property type="entry name" value="Sig_transdc_resp-reg_C-effctor"/>
</dbReference>
<dbReference type="InterPro" id="IPR036388">
    <property type="entry name" value="WH-like_DNA-bd_sf"/>
</dbReference>
<feature type="domain" description="HTH luxR-type" evidence="4">
    <location>
        <begin position="184"/>
        <end position="250"/>
    </location>
</feature>
<dbReference type="SMART" id="SM00421">
    <property type="entry name" value="HTH_LUXR"/>
    <property type="match status" value="1"/>
</dbReference>
<keyword evidence="3" id="KW-0804">Transcription</keyword>
<keyword evidence="6" id="KW-1185">Reference proteome</keyword>
<evidence type="ECO:0000259" key="4">
    <source>
        <dbReference type="PROSITE" id="PS50043"/>
    </source>
</evidence>
<dbReference type="SUPFAM" id="SSF46894">
    <property type="entry name" value="C-terminal effector domain of the bipartite response regulators"/>
    <property type="match status" value="1"/>
</dbReference>
<dbReference type="PANTHER" id="PTHR44688">
    <property type="entry name" value="DNA-BINDING TRANSCRIPTIONAL ACTIVATOR DEVR_DOSR"/>
    <property type="match status" value="1"/>
</dbReference>
<dbReference type="Gene3D" id="1.10.10.10">
    <property type="entry name" value="Winged helix-like DNA-binding domain superfamily/Winged helix DNA-binding domain"/>
    <property type="match status" value="1"/>
</dbReference>
<dbReference type="PANTHER" id="PTHR44688:SF16">
    <property type="entry name" value="DNA-BINDING TRANSCRIPTIONAL ACTIVATOR DEVR_DOSR"/>
    <property type="match status" value="1"/>
</dbReference>
<sequence>MQINPHSELQKIWANITTEENVTDFTFDIALHKKLLDIFQIGDYYYIVNNVRRPGFDLVSPEIEKVLGYPKQDIDLDFFSNLVHPDDVPFYLNFETAVQVFFSRIPTDKLFKYKVQYDHRLKRADGEYIRVLNQYVIIQHDPENVRTFVVHTDISHLKKDLKPVLSFIGMDGEPSYMDVDVKNIFKPVKHLFTKREKEVLRSLANGLSSAEISKALSISKHTVDAHRKNMLKKTEAGSTNEVIRIAFDKGWI</sequence>
<organism evidence="5 6">
    <name type="scientific">Flavobacterium arundinis</name>
    <dbReference type="NCBI Taxonomy" id="3139143"/>
    <lineage>
        <taxon>Bacteria</taxon>
        <taxon>Pseudomonadati</taxon>
        <taxon>Bacteroidota</taxon>
        <taxon>Flavobacteriia</taxon>
        <taxon>Flavobacteriales</taxon>
        <taxon>Flavobacteriaceae</taxon>
        <taxon>Flavobacterium</taxon>
    </lineage>
</organism>
<reference evidence="5 6" key="1">
    <citation type="submission" date="2024-04" db="EMBL/GenBank/DDBJ databases">
        <title>Flavobacterium sp. DGU11 16S ribosomal RNA gene Genome sequencing and assembly.</title>
        <authorList>
            <person name="Park S."/>
        </authorList>
    </citation>
    <scope>NUCLEOTIDE SEQUENCE [LARGE SCALE GENOMIC DNA]</scope>
    <source>
        <strain evidence="5 6">DGU11</strain>
    </source>
</reference>
<dbReference type="PROSITE" id="PS00622">
    <property type="entry name" value="HTH_LUXR_1"/>
    <property type="match status" value="1"/>
</dbReference>
<dbReference type="InterPro" id="IPR000792">
    <property type="entry name" value="Tscrpt_reg_LuxR_C"/>
</dbReference>
<dbReference type="Gene3D" id="3.30.450.20">
    <property type="entry name" value="PAS domain"/>
    <property type="match status" value="1"/>
</dbReference>
<gene>
    <name evidence="5" type="ORF">AAEO56_09590</name>
</gene>
<evidence type="ECO:0000256" key="3">
    <source>
        <dbReference type="ARBA" id="ARBA00023163"/>
    </source>
</evidence>
<name>A0ABU9HWG3_9FLAO</name>
<protein>
    <submittedName>
        <fullName evidence="5">LuxR C-terminal-related transcriptional regulator</fullName>
    </submittedName>
</protein>